<evidence type="ECO:0000259" key="2">
    <source>
        <dbReference type="PROSITE" id="PS50181"/>
    </source>
</evidence>
<dbReference type="EMBL" id="CAJNOW010007895">
    <property type="protein sequence ID" value="CAF1525119.1"/>
    <property type="molecule type" value="Genomic_DNA"/>
</dbReference>
<accession>A0A815UN84</accession>
<dbReference type="AlphaFoldDB" id="A0A815UN84"/>
<feature type="transmembrane region" description="Helical" evidence="1">
    <location>
        <begin position="54"/>
        <end position="74"/>
    </location>
</feature>
<dbReference type="SUPFAM" id="SSF81383">
    <property type="entry name" value="F-box domain"/>
    <property type="match status" value="1"/>
</dbReference>
<comment type="caution">
    <text evidence="3">The sequence shown here is derived from an EMBL/GenBank/DDBJ whole genome shotgun (WGS) entry which is preliminary data.</text>
</comment>
<evidence type="ECO:0000313" key="4">
    <source>
        <dbReference type="EMBL" id="CAF4149692.1"/>
    </source>
</evidence>
<keyword evidence="1" id="KW-0812">Transmembrane</keyword>
<dbReference type="PROSITE" id="PS50181">
    <property type="entry name" value="FBOX"/>
    <property type="match status" value="1"/>
</dbReference>
<dbReference type="Proteomes" id="UP000663834">
    <property type="component" value="Unassembled WGS sequence"/>
</dbReference>
<dbReference type="InterPro" id="IPR036047">
    <property type="entry name" value="F-box-like_dom_sf"/>
</dbReference>
<evidence type="ECO:0000313" key="3">
    <source>
        <dbReference type="EMBL" id="CAF1525119.1"/>
    </source>
</evidence>
<sequence length="528" mass="62645">MECSSVRLTDLPDEILMISLKKLDNITLLYSLSGVNRNLNKLAYDFMFTSRLTLLYYLPICLIKLTSLSINYFFPLSDLILNRFCLHILPKIHQKVKWLDLELLSMERILRTAYYPNLSGIGLYNMDIERVKNQISSLIIDINTNGEQSLTGNENTLLFTRIFTTFTNLRLLNIGPSSICYQHLSFDLSPPTVISSTLLELHVCLSEFHDCLHLLDGRFNQLRIFHVKIDFIELSSLIFNNKEKLSNLRLFTLFCDNTTDGYYQLILPLLHRMSNLEELDLSLLVWMDNTFIDGNNLKFNIIHHMPLLKKFTFNIHSSTHFYNQDNLPSNEYIQETLKNFENKKIITSMDYFHENKYSQCHIYSYPYKLKNYYNITNNFRVGIFNSVRRVSLFGERSFEHEFFLRITQSFPFMEKLTLINNKRQNSKQFRKSKKINQDSPIIKYPYLIERDLSKAQKDYYGQFLFDTKTCLPNNIRVNMDYRLVKKVTRNFRRPTTRINCAKIVFVYFLNKSKFPEYLKDFFPRALIC</sequence>
<evidence type="ECO:0000256" key="1">
    <source>
        <dbReference type="SAM" id="Phobius"/>
    </source>
</evidence>
<dbReference type="Proteomes" id="UP000681720">
    <property type="component" value="Unassembled WGS sequence"/>
</dbReference>
<proteinExistence type="predicted"/>
<dbReference type="OrthoDB" id="10009597at2759"/>
<name>A0A815UN84_9BILA</name>
<keyword evidence="1" id="KW-0472">Membrane</keyword>
<evidence type="ECO:0000313" key="5">
    <source>
        <dbReference type="Proteomes" id="UP000663834"/>
    </source>
</evidence>
<keyword evidence="1" id="KW-1133">Transmembrane helix</keyword>
<dbReference type="EMBL" id="CAJOBJ010009931">
    <property type="protein sequence ID" value="CAF4149692.1"/>
    <property type="molecule type" value="Genomic_DNA"/>
</dbReference>
<organism evidence="3 5">
    <name type="scientific">Rotaria magnacalcarata</name>
    <dbReference type="NCBI Taxonomy" id="392030"/>
    <lineage>
        <taxon>Eukaryota</taxon>
        <taxon>Metazoa</taxon>
        <taxon>Spiralia</taxon>
        <taxon>Gnathifera</taxon>
        <taxon>Rotifera</taxon>
        <taxon>Eurotatoria</taxon>
        <taxon>Bdelloidea</taxon>
        <taxon>Philodinida</taxon>
        <taxon>Philodinidae</taxon>
        <taxon>Rotaria</taxon>
    </lineage>
</organism>
<dbReference type="InterPro" id="IPR001810">
    <property type="entry name" value="F-box_dom"/>
</dbReference>
<protein>
    <recommendedName>
        <fullName evidence="2">F-box domain-containing protein</fullName>
    </recommendedName>
</protein>
<gene>
    <name evidence="4" type="ORF">GIL414_LOCUS19457</name>
    <name evidence="3" type="ORF">KQP761_LOCUS15934</name>
</gene>
<feature type="domain" description="F-box" evidence="2">
    <location>
        <begin position="5"/>
        <end position="52"/>
    </location>
</feature>
<reference evidence="3" key="1">
    <citation type="submission" date="2021-02" db="EMBL/GenBank/DDBJ databases">
        <authorList>
            <person name="Nowell W R."/>
        </authorList>
    </citation>
    <scope>NUCLEOTIDE SEQUENCE</scope>
</reference>